<dbReference type="EMBL" id="CP151657">
    <property type="protein sequence ID" value="WZP16253.1"/>
    <property type="molecule type" value="Genomic_DNA"/>
</dbReference>
<dbReference type="Pfam" id="PF04024">
    <property type="entry name" value="PspC"/>
    <property type="match status" value="1"/>
</dbReference>
<keyword evidence="2" id="KW-0472">Membrane</keyword>
<dbReference type="InterPro" id="IPR007168">
    <property type="entry name" value="Phageshock_PspC_N"/>
</dbReference>
<feature type="transmembrane region" description="Helical" evidence="2">
    <location>
        <begin position="357"/>
        <end position="380"/>
    </location>
</feature>
<dbReference type="Proteomes" id="UP001448858">
    <property type="component" value="Chromosome"/>
</dbReference>
<evidence type="ECO:0000256" key="1">
    <source>
        <dbReference type="SAM" id="MobiDB-lite"/>
    </source>
</evidence>
<feature type="transmembrane region" description="Helical" evidence="2">
    <location>
        <begin position="330"/>
        <end position="350"/>
    </location>
</feature>
<evidence type="ECO:0000256" key="2">
    <source>
        <dbReference type="SAM" id="Phobius"/>
    </source>
</evidence>
<keyword evidence="2" id="KW-1133">Transmembrane helix</keyword>
<evidence type="ECO:0000259" key="3">
    <source>
        <dbReference type="Pfam" id="PF04024"/>
    </source>
</evidence>
<dbReference type="RefSeq" id="WP_342023899.1">
    <property type="nucleotide sequence ID" value="NZ_CP151657.1"/>
</dbReference>
<feature type="region of interest" description="Disordered" evidence="1">
    <location>
        <begin position="1"/>
        <end position="69"/>
    </location>
</feature>
<feature type="transmembrane region" description="Helical" evidence="2">
    <location>
        <begin position="173"/>
        <end position="195"/>
    </location>
</feature>
<gene>
    <name evidence="4" type="ORF">AAE021_01285</name>
</gene>
<feature type="compositionally biased region" description="Low complexity" evidence="1">
    <location>
        <begin position="53"/>
        <end position="65"/>
    </location>
</feature>
<organism evidence="4 5">
    <name type="scientific">Arthrobacter citreus</name>
    <dbReference type="NCBI Taxonomy" id="1670"/>
    <lineage>
        <taxon>Bacteria</taxon>
        <taxon>Bacillati</taxon>
        <taxon>Actinomycetota</taxon>
        <taxon>Actinomycetes</taxon>
        <taxon>Micrococcales</taxon>
        <taxon>Micrococcaceae</taxon>
        <taxon>Arthrobacter</taxon>
    </lineage>
</organism>
<feature type="region of interest" description="Disordered" evidence="1">
    <location>
        <begin position="227"/>
        <end position="295"/>
    </location>
</feature>
<proteinExistence type="predicted"/>
<accession>A0ABZ2ZVS8</accession>
<feature type="transmembrane region" description="Helical" evidence="2">
    <location>
        <begin position="104"/>
        <end position="130"/>
    </location>
</feature>
<feature type="domain" description="Phage shock protein PspC N-terminal" evidence="3">
    <location>
        <begin position="84"/>
        <end position="132"/>
    </location>
</feature>
<feature type="transmembrane region" description="Helical" evidence="2">
    <location>
        <begin position="142"/>
        <end position="167"/>
    </location>
</feature>
<feature type="compositionally biased region" description="Gly residues" evidence="1">
    <location>
        <begin position="229"/>
        <end position="245"/>
    </location>
</feature>
<evidence type="ECO:0000313" key="5">
    <source>
        <dbReference type="Proteomes" id="UP001448858"/>
    </source>
</evidence>
<keyword evidence="5" id="KW-1185">Reference proteome</keyword>
<reference evidence="4 5" key="1">
    <citation type="submission" date="2024-04" db="EMBL/GenBank/DDBJ databases">
        <title>Arthrobacter sp. from Plains bison fecal sample.</title>
        <authorList>
            <person name="Ruzzini A."/>
        </authorList>
    </citation>
    <scope>NUCLEOTIDE SEQUENCE [LARGE SCALE GENOMIC DNA]</scope>
    <source>
        <strain evidence="4 5">EINP1</strain>
    </source>
</reference>
<name>A0ABZ2ZVS8_9MICC</name>
<evidence type="ECO:0000313" key="4">
    <source>
        <dbReference type="EMBL" id="WZP16253.1"/>
    </source>
</evidence>
<feature type="compositionally biased region" description="Pro residues" evidence="1">
    <location>
        <begin position="252"/>
        <end position="263"/>
    </location>
</feature>
<feature type="transmembrane region" description="Helical" evidence="2">
    <location>
        <begin position="299"/>
        <end position="318"/>
    </location>
</feature>
<protein>
    <submittedName>
        <fullName evidence="4">PspC domain-containing protein</fullName>
    </submittedName>
</protein>
<sequence length="508" mass="51079">MTPLPSEPDPAGNDRLPAAETSGAPTEPLPSHGAPTQPLPPHATAAGSHRIPGPESEPTPGTGTEQRPGGFFTWVRSLGVVRGGDRWIGGVASGTASRIGLDPILVRGLFVVLALFGVGLLLYGLAWAFLPEPDGRIHAEEALRGTWTTGTTGALTAIILGAGPSLWWADDGWFGGFFFWPLFWVAGVGFLIYWLSTRSRNGVSAGSTGGKSAGTVYPAGTYPAPSGFGSTGPGSTGSGSTGPGSTGSAPAGPGPAYPTPAYPARPSYPAQPGSGGYGGAPDRDARPGTMHRRTSPGGAEVALVLGAVLLTAGIILTLDYTGVMNVGSPVGVALAGAAVVNGLAIVVLGAMGRSSGVLGLTAVVVVVSAAATGSGIGSYANVVVANQADWAPDSTQPATGGYALAAGDGELDLRYLSDAGRSSVEVPVTVAASDMTILVPNDIPVLVRTDMLAGNVAINDGDSVTESGSIWRSSERKLNGTGTDPLVVHVKGFASNVLVTVNESDLER</sequence>
<keyword evidence="2" id="KW-0812">Transmembrane</keyword>